<evidence type="ECO:0000313" key="2">
    <source>
        <dbReference type="Proteomes" id="UP001472677"/>
    </source>
</evidence>
<comment type="caution">
    <text evidence="1">The sequence shown here is derived from an EMBL/GenBank/DDBJ whole genome shotgun (WGS) entry which is preliminary data.</text>
</comment>
<keyword evidence="2" id="KW-1185">Reference proteome</keyword>
<dbReference type="EMBL" id="JBBPBM010000194">
    <property type="protein sequence ID" value="KAK8501224.1"/>
    <property type="molecule type" value="Genomic_DNA"/>
</dbReference>
<sequence>MPVLPKIRIFGWRLGQGAVPVGDKVKAAGLGEGTCKLCEKHIETILHAMRVCSKVQEVLITSGMDSLMPQGPFRDCFEWLEASHSVMSSEQFAFLIVLLWNIWNRRNRWIHTGQHIPARLVAEYAQLVHGDYQ</sequence>
<dbReference type="InterPro" id="IPR026960">
    <property type="entry name" value="RVT-Znf"/>
</dbReference>
<name>A0ABR2B391_9ROSI</name>
<dbReference type="Pfam" id="PF13966">
    <property type="entry name" value="zf-RVT"/>
    <property type="match status" value="1"/>
</dbReference>
<protein>
    <submittedName>
        <fullName evidence="1">Uncharacterized protein</fullName>
    </submittedName>
</protein>
<organism evidence="1 2">
    <name type="scientific">Hibiscus sabdariffa</name>
    <name type="common">roselle</name>
    <dbReference type="NCBI Taxonomy" id="183260"/>
    <lineage>
        <taxon>Eukaryota</taxon>
        <taxon>Viridiplantae</taxon>
        <taxon>Streptophyta</taxon>
        <taxon>Embryophyta</taxon>
        <taxon>Tracheophyta</taxon>
        <taxon>Spermatophyta</taxon>
        <taxon>Magnoliopsida</taxon>
        <taxon>eudicotyledons</taxon>
        <taxon>Gunneridae</taxon>
        <taxon>Pentapetalae</taxon>
        <taxon>rosids</taxon>
        <taxon>malvids</taxon>
        <taxon>Malvales</taxon>
        <taxon>Malvaceae</taxon>
        <taxon>Malvoideae</taxon>
        <taxon>Hibiscus</taxon>
    </lineage>
</organism>
<evidence type="ECO:0000313" key="1">
    <source>
        <dbReference type="EMBL" id="KAK8501224.1"/>
    </source>
</evidence>
<reference evidence="1 2" key="1">
    <citation type="journal article" date="2024" name="G3 (Bethesda)">
        <title>Genome assembly of Hibiscus sabdariffa L. provides insights into metabolisms of medicinal natural products.</title>
        <authorList>
            <person name="Kim T."/>
        </authorList>
    </citation>
    <scope>NUCLEOTIDE SEQUENCE [LARGE SCALE GENOMIC DNA]</scope>
    <source>
        <strain evidence="1">TK-2024</strain>
        <tissue evidence="1">Old leaves</tissue>
    </source>
</reference>
<gene>
    <name evidence="1" type="ORF">V6N12_000343</name>
</gene>
<proteinExistence type="predicted"/>
<dbReference type="Proteomes" id="UP001472677">
    <property type="component" value="Unassembled WGS sequence"/>
</dbReference>
<accession>A0ABR2B391</accession>